<dbReference type="NCBIfam" id="TIGR01847">
    <property type="entry name" value="bacteriocin_sig"/>
    <property type="match status" value="1"/>
</dbReference>
<keyword evidence="2" id="KW-1185">Reference proteome</keyword>
<evidence type="ECO:0000313" key="2">
    <source>
        <dbReference type="Proteomes" id="UP001501734"/>
    </source>
</evidence>
<dbReference type="EMBL" id="BAABDL010000012">
    <property type="protein sequence ID" value="GAA4058404.1"/>
    <property type="molecule type" value="Genomic_DNA"/>
</dbReference>
<name>A0ABP7V4G1_9BACI</name>
<sequence>MDITINNNLSSIDDNELANINGGGLGLGTVLFTVIGYKVTVGGCLKAGSALGLAAGGAIVIRR</sequence>
<comment type="caution">
    <text evidence="1">The sequence shown here is derived from an EMBL/GenBank/DDBJ whole genome shotgun (WGS) entry which is preliminary data.</text>
</comment>
<protein>
    <recommendedName>
        <fullName evidence="3">Bacteriocin</fullName>
    </recommendedName>
</protein>
<gene>
    <name evidence="1" type="ORF">GCM10022410_01930</name>
</gene>
<dbReference type="Proteomes" id="UP001501734">
    <property type="component" value="Unassembled WGS sequence"/>
</dbReference>
<proteinExistence type="predicted"/>
<dbReference type="InterPro" id="IPR010133">
    <property type="entry name" value="Bacteriocin_signal_seq"/>
</dbReference>
<reference evidence="2" key="1">
    <citation type="journal article" date="2019" name="Int. J. Syst. Evol. Microbiol.">
        <title>The Global Catalogue of Microorganisms (GCM) 10K type strain sequencing project: providing services to taxonomists for standard genome sequencing and annotation.</title>
        <authorList>
            <consortium name="The Broad Institute Genomics Platform"/>
            <consortium name="The Broad Institute Genome Sequencing Center for Infectious Disease"/>
            <person name="Wu L."/>
            <person name="Ma J."/>
        </authorList>
    </citation>
    <scope>NUCLEOTIDE SEQUENCE [LARGE SCALE GENOMIC DNA]</scope>
    <source>
        <strain evidence="2">JCM 17250</strain>
    </source>
</reference>
<organism evidence="1 2">
    <name type="scientific">Amphibacillus indicireducens</name>
    <dbReference type="NCBI Taxonomy" id="1076330"/>
    <lineage>
        <taxon>Bacteria</taxon>
        <taxon>Bacillati</taxon>
        <taxon>Bacillota</taxon>
        <taxon>Bacilli</taxon>
        <taxon>Bacillales</taxon>
        <taxon>Bacillaceae</taxon>
        <taxon>Amphibacillus</taxon>
    </lineage>
</organism>
<evidence type="ECO:0008006" key="3">
    <source>
        <dbReference type="Google" id="ProtNLM"/>
    </source>
</evidence>
<dbReference type="RefSeq" id="WP_344909523.1">
    <property type="nucleotide sequence ID" value="NZ_BAABDL010000012.1"/>
</dbReference>
<accession>A0ABP7V4G1</accession>
<evidence type="ECO:0000313" key="1">
    <source>
        <dbReference type="EMBL" id="GAA4058404.1"/>
    </source>
</evidence>